<feature type="domain" description="Clp ATPase C-terminal" evidence="3">
    <location>
        <begin position="30"/>
        <end position="74"/>
    </location>
</feature>
<dbReference type="GO" id="GO:0005524">
    <property type="term" value="F:ATP binding"/>
    <property type="evidence" value="ECO:0007669"/>
    <property type="project" value="UniProtKB-KW"/>
</dbReference>
<evidence type="ECO:0000313" key="5">
    <source>
        <dbReference type="Proteomes" id="UP000326912"/>
    </source>
</evidence>
<organism evidence="4 5">
    <name type="scientific">Dictyobacter vulcani</name>
    <dbReference type="NCBI Taxonomy" id="2607529"/>
    <lineage>
        <taxon>Bacteria</taxon>
        <taxon>Bacillati</taxon>
        <taxon>Chloroflexota</taxon>
        <taxon>Ktedonobacteria</taxon>
        <taxon>Ktedonobacterales</taxon>
        <taxon>Dictyobacteraceae</taxon>
        <taxon>Dictyobacter</taxon>
    </lineage>
</organism>
<dbReference type="GO" id="GO:0005737">
    <property type="term" value="C:cytoplasm"/>
    <property type="evidence" value="ECO:0007669"/>
    <property type="project" value="TreeGrafter"/>
</dbReference>
<dbReference type="SUPFAM" id="SSF52540">
    <property type="entry name" value="P-loop containing nucleoside triphosphate hydrolases"/>
    <property type="match status" value="1"/>
</dbReference>
<proteinExistence type="predicted"/>
<dbReference type="Gene3D" id="1.10.8.60">
    <property type="match status" value="1"/>
</dbReference>
<dbReference type="GO" id="GO:0034605">
    <property type="term" value="P:cellular response to heat"/>
    <property type="evidence" value="ECO:0007669"/>
    <property type="project" value="TreeGrafter"/>
</dbReference>
<sequence>MKGKVLGELKNTFKPEFLNRIDEVVVFHSLRMEEMYSIVDLLLNRVRAQLTEQQIELVVPQNAKDFLIDKALTRSMVPVHCAAPSSVWLRIRWRRLAARQVPSW</sequence>
<evidence type="ECO:0000256" key="2">
    <source>
        <dbReference type="ARBA" id="ARBA00022840"/>
    </source>
</evidence>
<evidence type="ECO:0000256" key="1">
    <source>
        <dbReference type="ARBA" id="ARBA00022741"/>
    </source>
</evidence>
<keyword evidence="5" id="KW-1185">Reference proteome</keyword>
<name>A0A5J4KRV7_9CHLR</name>
<keyword evidence="1" id="KW-0547">Nucleotide-binding</keyword>
<accession>A0A5J4KRV7</accession>
<dbReference type="PANTHER" id="PTHR11638">
    <property type="entry name" value="ATP-DEPENDENT CLP PROTEASE"/>
    <property type="match status" value="1"/>
</dbReference>
<dbReference type="PANTHER" id="PTHR11638:SF18">
    <property type="entry name" value="HEAT SHOCK PROTEIN 104"/>
    <property type="match status" value="1"/>
</dbReference>
<evidence type="ECO:0000313" key="4">
    <source>
        <dbReference type="EMBL" id="GER89140.1"/>
    </source>
</evidence>
<dbReference type="Gene3D" id="3.40.50.300">
    <property type="entry name" value="P-loop containing nucleotide triphosphate hydrolases"/>
    <property type="match status" value="1"/>
</dbReference>
<dbReference type="InterPro" id="IPR019489">
    <property type="entry name" value="Clp_ATPase_C"/>
</dbReference>
<protein>
    <recommendedName>
        <fullName evidence="3">Clp ATPase C-terminal domain-containing protein</fullName>
    </recommendedName>
</protein>
<dbReference type="InterPro" id="IPR050130">
    <property type="entry name" value="ClpA_ClpB"/>
</dbReference>
<dbReference type="Proteomes" id="UP000326912">
    <property type="component" value="Unassembled WGS sequence"/>
</dbReference>
<dbReference type="AlphaFoldDB" id="A0A5J4KRV7"/>
<gene>
    <name evidence="4" type="ORF">KDW_33020</name>
</gene>
<comment type="caution">
    <text evidence="4">The sequence shown here is derived from an EMBL/GenBank/DDBJ whole genome shotgun (WGS) entry which is preliminary data.</text>
</comment>
<dbReference type="GO" id="GO:0016887">
    <property type="term" value="F:ATP hydrolysis activity"/>
    <property type="evidence" value="ECO:0007669"/>
    <property type="project" value="TreeGrafter"/>
</dbReference>
<keyword evidence="2" id="KW-0067">ATP-binding</keyword>
<dbReference type="EMBL" id="BKZW01000001">
    <property type="protein sequence ID" value="GER89140.1"/>
    <property type="molecule type" value="Genomic_DNA"/>
</dbReference>
<dbReference type="InterPro" id="IPR027417">
    <property type="entry name" value="P-loop_NTPase"/>
</dbReference>
<evidence type="ECO:0000259" key="3">
    <source>
        <dbReference type="Pfam" id="PF10431"/>
    </source>
</evidence>
<reference evidence="4 5" key="1">
    <citation type="submission" date="2019-10" db="EMBL/GenBank/DDBJ databases">
        <title>Dictyobacter vulcani sp. nov., within the class Ktedonobacteria, isolated from soil of volcanic Mt. Zao.</title>
        <authorList>
            <person name="Zheng Y."/>
            <person name="Wang C.M."/>
            <person name="Sakai Y."/>
            <person name="Abe K."/>
            <person name="Yokota A."/>
            <person name="Yabe S."/>
        </authorList>
    </citation>
    <scope>NUCLEOTIDE SEQUENCE [LARGE SCALE GENOMIC DNA]</scope>
    <source>
        <strain evidence="4 5">W12</strain>
    </source>
</reference>
<dbReference type="Pfam" id="PF10431">
    <property type="entry name" value="ClpB_D2-small"/>
    <property type="match status" value="1"/>
</dbReference>